<dbReference type="GO" id="GO:0004222">
    <property type="term" value="F:metalloendopeptidase activity"/>
    <property type="evidence" value="ECO:0007669"/>
    <property type="project" value="TreeGrafter"/>
</dbReference>
<dbReference type="Gene3D" id="2.70.70.10">
    <property type="entry name" value="Glucose Permease (Domain IIA)"/>
    <property type="match status" value="1"/>
</dbReference>
<evidence type="ECO:0000313" key="4">
    <source>
        <dbReference type="Proteomes" id="UP000231553"/>
    </source>
</evidence>
<feature type="chain" id="PRO_5014812081" evidence="1">
    <location>
        <begin position="19"/>
        <end position="320"/>
    </location>
</feature>
<dbReference type="CDD" id="cd12797">
    <property type="entry name" value="M23_peptidase"/>
    <property type="match status" value="1"/>
</dbReference>
<gene>
    <name evidence="3" type="ORF">CVM52_14555</name>
</gene>
<feature type="signal peptide" evidence="1">
    <location>
        <begin position="1"/>
        <end position="18"/>
    </location>
</feature>
<reference evidence="3 4" key="1">
    <citation type="journal article" date="2018" name="Int. J. Syst. Evol. Microbiol.">
        <title>Pseudooceanicola lipolyticus sp. nov., a marine alphaproteobacterium, reclassification of Oceanicola flagellatus as Pseudooceanicola flagellatus comb. nov. and emended description of the genus Pseudooceanicola.</title>
        <authorList>
            <person name="Huang M.-M."/>
            <person name="Guo L.-L."/>
            <person name="Wu Y.-H."/>
            <person name="Lai Q.-L."/>
            <person name="Shao Z.-Z."/>
            <person name="Wang C.-S."/>
            <person name="Wu M."/>
            <person name="Xu X.-W."/>
        </authorList>
    </citation>
    <scope>NUCLEOTIDE SEQUENCE [LARGE SCALE GENOMIC DNA]</scope>
    <source>
        <strain evidence="3 4">157</strain>
    </source>
</reference>
<proteinExistence type="predicted"/>
<dbReference type="InterPro" id="IPR011055">
    <property type="entry name" value="Dup_hybrid_motif"/>
</dbReference>
<dbReference type="RefSeq" id="WP_100163215.1">
    <property type="nucleotide sequence ID" value="NZ_PGTB01000064.1"/>
</dbReference>
<evidence type="ECO:0000313" key="3">
    <source>
        <dbReference type="EMBL" id="PJE35932.1"/>
    </source>
</evidence>
<dbReference type="InterPro" id="IPR050570">
    <property type="entry name" value="Cell_wall_metabolism_enzyme"/>
</dbReference>
<dbReference type="PANTHER" id="PTHR21666">
    <property type="entry name" value="PEPTIDASE-RELATED"/>
    <property type="match status" value="1"/>
</dbReference>
<dbReference type="AlphaFoldDB" id="A0A2M8IZI5"/>
<evidence type="ECO:0000259" key="2">
    <source>
        <dbReference type="Pfam" id="PF01551"/>
    </source>
</evidence>
<keyword evidence="4" id="KW-1185">Reference proteome</keyword>
<dbReference type="Proteomes" id="UP000231553">
    <property type="component" value="Unassembled WGS sequence"/>
</dbReference>
<protein>
    <submittedName>
        <fullName evidence="3">Peptidase M24</fullName>
    </submittedName>
</protein>
<dbReference type="SUPFAM" id="SSF51261">
    <property type="entry name" value="Duplicated hybrid motif"/>
    <property type="match status" value="1"/>
</dbReference>
<comment type="caution">
    <text evidence="3">The sequence shown here is derived from an EMBL/GenBank/DDBJ whole genome shotgun (WGS) entry which is preliminary data.</text>
</comment>
<dbReference type="OrthoDB" id="5489603at2"/>
<evidence type="ECO:0000256" key="1">
    <source>
        <dbReference type="SAM" id="SignalP"/>
    </source>
</evidence>
<dbReference type="PANTHER" id="PTHR21666:SF270">
    <property type="entry name" value="MUREIN HYDROLASE ACTIVATOR ENVC"/>
    <property type="match status" value="1"/>
</dbReference>
<dbReference type="InterPro" id="IPR016047">
    <property type="entry name" value="M23ase_b-sheet_dom"/>
</dbReference>
<dbReference type="EMBL" id="PGTB01000064">
    <property type="protein sequence ID" value="PJE35932.1"/>
    <property type="molecule type" value="Genomic_DNA"/>
</dbReference>
<name>A0A2M8IZI5_9RHOB</name>
<dbReference type="Pfam" id="PF01551">
    <property type="entry name" value="Peptidase_M23"/>
    <property type="match status" value="1"/>
</dbReference>
<accession>A0A2M8IZI5</accession>
<sequence>MRAAACAAALSLAAPAAASDFVLAQPIDCILGETCHIQSYVDRDAGPGAQDYRCGTLSYDGHKGTDFALPTLAEMRAGVDVLAAAPGVVAGWRDGMPDSGYSEASAPQIDGRECGNGVVLRHAGGYETQYCHLKRGSLRVRDGERVAVGTVLGQVGLSGLTEFPHLHLSLRRDGAEIDPFDSAGTETCGPGDAHLWQSAPPYQPGGMLMAGFAPGIPGYDAVQAGSAARAELARDAPGLVLFGYAYGGQTGDTMRLVISGPQGAVIDEVMPIDADQARFFRAAGKRRPAGGWPAGRYFGEVELRRNGQVLGRLTREISLR</sequence>
<keyword evidence="1" id="KW-0732">Signal</keyword>
<feature type="domain" description="M23ase beta-sheet core" evidence="2">
    <location>
        <begin position="61"/>
        <end position="179"/>
    </location>
</feature>
<organism evidence="3 4">
    <name type="scientific">Pseudooceanicola lipolyticus</name>
    <dbReference type="NCBI Taxonomy" id="2029104"/>
    <lineage>
        <taxon>Bacteria</taxon>
        <taxon>Pseudomonadati</taxon>
        <taxon>Pseudomonadota</taxon>
        <taxon>Alphaproteobacteria</taxon>
        <taxon>Rhodobacterales</taxon>
        <taxon>Paracoccaceae</taxon>
        <taxon>Pseudooceanicola</taxon>
    </lineage>
</organism>